<name>A0ACD0P1X3_9BASI</name>
<sequence length="845" mass="90049">MSPAQGPEASSSPSHRGSVATARPTPSSNLKIARRACDPCSISKRRCDGAQPICGVCKILNKPCKYERVVGKRGPKRKRPQPDSSRSGSPLGQVWDPHEADETKLPRLSALETIRTPSGSADSDPTARSSREPVRKQSVDHPQAASGQGGPNGAHQTNLVTTTLGSFADPWASLQAAGASVVSSAAPHSDGLLAANSLGSNELADLQSLMMPLFPSGDKLSPDSSSLSGKDYSTELKDAVSMLRYWCREVASIGGHRTLCQELGSFLQRPVDGEQRGPVECSANAPARPSDIRSGGQEGKEDVSTFVARSGPSSSRDSGSCCDFDAVAVASPSPAIALSLEDPGNERLGEMDPMTLSTEHASGLLQNFWSFSHPHWPVLYKPAFDSLPSDVVRAKTSRPLYLAMLAHGCKYSRLDSRGGGGGASTFNASHTYQRSFLRSAVRTFLSSNLAPTLDLAQAALLLAILLQGEGESGKAWVFRGAAASTLTLLTATSPDSPGLSHHEREAFLRACSACDLFSVALAAELGCPCPKGLTETLKLRRLNEMEPDEYEFFSRVSSGGDEPATSWEGRKHVASTVNNGFALLNLLQRVLHHVVTGAKGLRIVSLTESSVRSMDRDVVARAASSDPSVWTTEEFKAEQQSILEGWKTRPGSTSSVPNVAATELWLYVTAIIFHRFKLQQHSDQINPAWTPSERVGVGRGAGAGAGAGAGEGEGCGGGAGHEVDETCQARQWNEQQALLAFSECVSAARKIVDLLKRLREDFDLSAFPPCEAFAIFTAATVHIYSMVASPTGGSARTKRDDQGDGKGEDEGRRAVDDLGVCMEVLEEMATRWPVAKAYVYLLRGE</sequence>
<dbReference type="EMBL" id="KZ819802">
    <property type="protein sequence ID" value="PWN52017.1"/>
    <property type="molecule type" value="Genomic_DNA"/>
</dbReference>
<reference evidence="1 2" key="1">
    <citation type="journal article" date="2018" name="Mol. Biol. Evol.">
        <title>Broad Genomic Sampling Reveals a Smut Pathogenic Ancestry of the Fungal Clade Ustilaginomycotina.</title>
        <authorList>
            <person name="Kijpornyongpan T."/>
            <person name="Mondo S.J."/>
            <person name="Barry K."/>
            <person name="Sandor L."/>
            <person name="Lee J."/>
            <person name="Lipzen A."/>
            <person name="Pangilinan J."/>
            <person name="LaButti K."/>
            <person name="Hainaut M."/>
            <person name="Henrissat B."/>
            <person name="Grigoriev I.V."/>
            <person name="Spatafora J.W."/>
            <person name="Aime M.C."/>
        </authorList>
    </citation>
    <scope>NUCLEOTIDE SEQUENCE [LARGE SCALE GENOMIC DNA]</scope>
    <source>
        <strain evidence="1 2">SA 807</strain>
    </source>
</reference>
<evidence type="ECO:0000313" key="1">
    <source>
        <dbReference type="EMBL" id="PWN52017.1"/>
    </source>
</evidence>
<organism evidence="1 2">
    <name type="scientific">Violaceomyces palustris</name>
    <dbReference type="NCBI Taxonomy" id="1673888"/>
    <lineage>
        <taxon>Eukaryota</taxon>
        <taxon>Fungi</taxon>
        <taxon>Dikarya</taxon>
        <taxon>Basidiomycota</taxon>
        <taxon>Ustilaginomycotina</taxon>
        <taxon>Ustilaginomycetes</taxon>
        <taxon>Violaceomycetales</taxon>
        <taxon>Violaceomycetaceae</taxon>
        <taxon>Violaceomyces</taxon>
    </lineage>
</organism>
<accession>A0ACD0P1X3</accession>
<proteinExistence type="predicted"/>
<dbReference type="Proteomes" id="UP000245626">
    <property type="component" value="Unassembled WGS sequence"/>
</dbReference>
<evidence type="ECO:0000313" key="2">
    <source>
        <dbReference type="Proteomes" id="UP000245626"/>
    </source>
</evidence>
<protein>
    <submittedName>
        <fullName evidence="1">Uncharacterized protein</fullName>
    </submittedName>
</protein>
<keyword evidence="2" id="KW-1185">Reference proteome</keyword>
<gene>
    <name evidence="1" type="ORF">IE53DRAFT_361124</name>
</gene>